<protein>
    <recommendedName>
        <fullName evidence="1">Tubulin--tyrosine ligase-like protein 12 SET-like domain-containing protein</fullName>
    </recommendedName>
</protein>
<dbReference type="PANTHER" id="PTHR46088">
    <property type="entry name" value="TUBULIN--TYROSINE LIGASE-LIKE PROTEIN 12"/>
    <property type="match status" value="1"/>
</dbReference>
<reference evidence="2 3" key="1">
    <citation type="journal article" date="2019" name="Sci. Rep.">
        <title>Orb-weaving spider Araneus ventricosus genome elucidates the spidroin gene catalogue.</title>
        <authorList>
            <person name="Kono N."/>
            <person name="Nakamura H."/>
            <person name="Ohtoshi R."/>
            <person name="Moran D.A.P."/>
            <person name="Shinohara A."/>
            <person name="Yoshida Y."/>
            <person name="Fujiwara M."/>
            <person name="Mori M."/>
            <person name="Tomita M."/>
            <person name="Arakawa K."/>
        </authorList>
    </citation>
    <scope>NUCLEOTIDE SEQUENCE [LARGE SCALE GENOMIC DNA]</scope>
</reference>
<dbReference type="Pfam" id="PF25556">
    <property type="entry name" value="SET_TTL"/>
    <property type="match status" value="1"/>
</dbReference>
<proteinExistence type="predicted"/>
<name>A0A4Y2RHX9_ARAVE</name>
<evidence type="ECO:0000313" key="3">
    <source>
        <dbReference type="Proteomes" id="UP000499080"/>
    </source>
</evidence>
<dbReference type="AlphaFoldDB" id="A0A4Y2RHX9"/>
<organism evidence="2 3">
    <name type="scientific">Araneus ventricosus</name>
    <name type="common">Orbweaver spider</name>
    <name type="synonym">Epeira ventricosa</name>
    <dbReference type="NCBI Taxonomy" id="182803"/>
    <lineage>
        <taxon>Eukaryota</taxon>
        <taxon>Metazoa</taxon>
        <taxon>Ecdysozoa</taxon>
        <taxon>Arthropoda</taxon>
        <taxon>Chelicerata</taxon>
        <taxon>Arachnida</taxon>
        <taxon>Araneae</taxon>
        <taxon>Araneomorphae</taxon>
        <taxon>Entelegynae</taxon>
        <taxon>Araneoidea</taxon>
        <taxon>Araneidae</taxon>
        <taxon>Araneus</taxon>
    </lineage>
</organism>
<dbReference type="Proteomes" id="UP000499080">
    <property type="component" value="Unassembled WGS sequence"/>
</dbReference>
<feature type="non-terminal residue" evidence="2">
    <location>
        <position position="217"/>
    </location>
</feature>
<sequence length="217" mass="25249">MESNIIYNSEDEEDLYKLFVASHESQLKSIGLTQNKWKTLFKKLNNSIFDAGDDFMYSQEEDSDDQEILSCTNLHVYTKSSMEPEDEEHVYLIDHAWTYTVDGAKRYNNSYVLQNANQAGSFTRCWFIMDEFGSRIHRSEEPTFSIVPFFFCGDKMMYSLLFPAVSVSAGEEVTCGYPRLKNASSEEMKMALKYPWEPRDLSDIDFSQSEPDLDYFM</sequence>
<comment type="caution">
    <text evidence="2">The sequence shown here is derived from an EMBL/GenBank/DDBJ whole genome shotgun (WGS) entry which is preliminary data.</text>
</comment>
<dbReference type="EMBL" id="BGPR01017076">
    <property type="protein sequence ID" value="GBN75036.1"/>
    <property type="molecule type" value="Genomic_DNA"/>
</dbReference>
<feature type="domain" description="Tubulin--tyrosine ligase-like protein 12 SET-like" evidence="1">
    <location>
        <begin position="106"/>
        <end position="200"/>
    </location>
</feature>
<dbReference type="PANTHER" id="PTHR46088:SF1">
    <property type="entry name" value="TUBULIN--TYROSINE LIGASE-LIKE PROTEIN 12"/>
    <property type="match status" value="1"/>
</dbReference>
<dbReference type="InterPro" id="IPR057954">
    <property type="entry name" value="SET_TTL12"/>
</dbReference>
<dbReference type="OrthoDB" id="60477at2759"/>
<accession>A0A4Y2RHX9</accession>
<dbReference type="GO" id="GO:0005737">
    <property type="term" value="C:cytoplasm"/>
    <property type="evidence" value="ECO:0007669"/>
    <property type="project" value="TreeGrafter"/>
</dbReference>
<evidence type="ECO:0000259" key="1">
    <source>
        <dbReference type="Pfam" id="PF25556"/>
    </source>
</evidence>
<evidence type="ECO:0000313" key="2">
    <source>
        <dbReference type="EMBL" id="GBN75036.1"/>
    </source>
</evidence>
<keyword evidence="3" id="KW-1185">Reference proteome</keyword>
<gene>
    <name evidence="2" type="ORF">AVEN_165996_1</name>
</gene>
<dbReference type="InterPro" id="IPR027749">
    <property type="entry name" value="TTLL12"/>
</dbReference>